<sequence length="338" mass="37000">MSDHAQQAGLFSMMGTADAQLKNKKPAAGQAQTQPQAQKKGKGPKTFPKISVYYAGNTIDLPRSGMTQDEVHAFLEQDYRELAKEHSELIHDEKRGLLIAYVKGHKKGASAAAFLEDAVPLTVLPEPPEPHSPQRRLFHVLADDGVYEGRRTQVGTFAARVPSPLRAESGFELSVAKPPAALLAEIVSAFRASPRVERLANVLYRGGGRLGDGHGSYEVHWPDQDGTPVSVEAPGLVETDETFTVVQIHSHGHLPAYFSDQDDDDEARTGLFGVVGRCHEGIPEMVFRFSVNGLYGFASAAEIFAESRRGELAAISRDLRPDRDANRKEGIRWASPRR</sequence>
<feature type="compositionally biased region" description="Low complexity" evidence="6">
    <location>
        <begin position="26"/>
        <end position="38"/>
    </location>
</feature>
<evidence type="ECO:0000256" key="3">
    <source>
        <dbReference type="ARBA" id="ARBA00022801"/>
    </source>
</evidence>
<evidence type="ECO:0000256" key="6">
    <source>
        <dbReference type="SAM" id="MobiDB-lite"/>
    </source>
</evidence>
<keyword evidence="2" id="KW-0479">Metal-binding</keyword>
<keyword evidence="3" id="KW-0378">Hydrolase</keyword>
<feature type="compositionally biased region" description="Basic and acidic residues" evidence="6">
    <location>
        <begin position="315"/>
        <end position="331"/>
    </location>
</feature>
<dbReference type="GO" id="GO:0006508">
    <property type="term" value="P:proteolysis"/>
    <property type="evidence" value="ECO:0007669"/>
    <property type="project" value="UniProtKB-KW"/>
</dbReference>
<feature type="region of interest" description="Disordered" evidence="6">
    <location>
        <begin position="315"/>
        <end position="338"/>
    </location>
</feature>
<dbReference type="Pfam" id="PF14464">
    <property type="entry name" value="Prok-JAB"/>
    <property type="match status" value="1"/>
</dbReference>
<dbReference type="EMBL" id="CADCUW010000197">
    <property type="protein sequence ID" value="CAA9406945.1"/>
    <property type="molecule type" value="Genomic_DNA"/>
</dbReference>
<evidence type="ECO:0000313" key="8">
    <source>
        <dbReference type="EMBL" id="CAA9406945.1"/>
    </source>
</evidence>
<evidence type="ECO:0000256" key="1">
    <source>
        <dbReference type="ARBA" id="ARBA00022670"/>
    </source>
</evidence>
<keyword evidence="4" id="KW-0862">Zinc</keyword>
<dbReference type="InterPro" id="IPR028090">
    <property type="entry name" value="JAB_dom_prok"/>
</dbReference>
<name>A0A6J4P7Y0_9ACTN</name>
<feature type="domain" description="JAB" evidence="7">
    <location>
        <begin position="238"/>
        <end position="278"/>
    </location>
</feature>
<reference evidence="8" key="1">
    <citation type="submission" date="2020-02" db="EMBL/GenBank/DDBJ databases">
        <authorList>
            <person name="Meier V. D."/>
        </authorList>
    </citation>
    <scope>NUCLEOTIDE SEQUENCE</scope>
    <source>
        <strain evidence="8">AVDCRST_MAG01</strain>
    </source>
</reference>
<proteinExistence type="predicted"/>
<evidence type="ECO:0000256" key="5">
    <source>
        <dbReference type="ARBA" id="ARBA00023049"/>
    </source>
</evidence>
<keyword evidence="5" id="KW-0482">Metalloprotease</keyword>
<evidence type="ECO:0000256" key="4">
    <source>
        <dbReference type="ARBA" id="ARBA00022833"/>
    </source>
</evidence>
<dbReference type="AlphaFoldDB" id="A0A6J4P7Y0"/>
<dbReference type="GO" id="GO:0008237">
    <property type="term" value="F:metallopeptidase activity"/>
    <property type="evidence" value="ECO:0007669"/>
    <property type="project" value="UniProtKB-KW"/>
</dbReference>
<evidence type="ECO:0000256" key="2">
    <source>
        <dbReference type="ARBA" id="ARBA00022723"/>
    </source>
</evidence>
<accession>A0A6J4P7Y0</accession>
<gene>
    <name evidence="8" type="ORF">AVDCRST_MAG01-01-1383</name>
</gene>
<feature type="region of interest" description="Disordered" evidence="6">
    <location>
        <begin position="13"/>
        <end position="45"/>
    </location>
</feature>
<dbReference type="GO" id="GO:0046872">
    <property type="term" value="F:metal ion binding"/>
    <property type="evidence" value="ECO:0007669"/>
    <property type="project" value="UniProtKB-KW"/>
</dbReference>
<protein>
    <recommendedName>
        <fullName evidence="7">JAB domain-containing protein</fullName>
    </recommendedName>
</protein>
<evidence type="ECO:0000259" key="7">
    <source>
        <dbReference type="Pfam" id="PF14464"/>
    </source>
</evidence>
<keyword evidence="1" id="KW-0645">Protease</keyword>
<organism evidence="8">
    <name type="scientific">uncultured Rubrobacteraceae bacterium</name>
    <dbReference type="NCBI Taxonomy" id="349277"/>
    <lineage>
        <taxon>Bacteria</taxon>
        <taxon>Bacillati</taxon>
        <taxon>Actinomycetota</taxon>
        <taxon>Rubrobacteria</taxon>
        <taxon>Rubrobacterales</taxon>
        <taxon>Rubrobacteraceae</taxon>
        <taxon>environmental samples</taxon>
    </lineage>
</organism>